<dbReference type="HOGENOM" id="CLU_3050369_0_0_1"/>
<protein>
    <submittedName>
        <fullName evidence="1">Uncharacterized protein</fullName>
    </submittedName>
</protein>
<proteinExistence type="predicted"/>
<evidence type="ECO:0000313" key="1">
    <source>
        <dbReference type="EMBL" id="EXA38238.1"/>
    </source>
</evidence>
<organism evidence="1">
    <name type="scientific">Fusarium oxysporum f. sp. pisi HDV247</name>
    <dbReference type="NCBI Taxonomy" id="1080344"/>
    <lineage>
        <taxon>Eukaryota</taxon>
        <taxon>Fungi</taxon>
        <taxon>Dikarya</taxon>
        <taxon>Ascomycota</taxon>
        <taxon>Pezizomycotina</taxon>
        <taxon>Sordariomycetes</taxon>
        <taxon>Hypocreomycetidae</taxon>
        <taxon>Hypocreales</taxon>
        <taxon>Nectriaceae</taxon>
        <taxon>Fusarium</taxon>
        <taxon>Fusarium oxysporum species complex</taxon>
    </lineage>
</organism>
<reference evidence="1" key="1">
    <citation type="submission" date="2011-10" db="EMBL/GenBank/DDBJ databases">
        <title>The Genome Sequence of Fusarium oxysporum HDV247.</title>
        <authorList>
            <consortium name="The Broad Institute Genome Sequencing Platform"/>
            <person name="Ma L.-J."/>
            <person name="Gale L.R."/>
            <person name="Schwartz D.C."/>
            <person name="Zhou S."/>
            <person name="Corby-Kistler H."/>
            <person name="Young S.K."/>
            <person name="Zeng Q."/>
            <person name="Gargeya S."/>
            <person name="Fitzgerald M."/>
            <person name="Haas B."/>
            <person name="Abouelleil A."/>
            <person name="Alvarado L."/>
            <person name="Arachchi H.M."/>
            <person name="Berlin A."/>
            <person name="Brown A."/>
            <person name="Chapman S.B."/>
            <person name="Chen Z."/>
            <person name="Dunbar C."/>
            <person name="Freedman E."/>
            <person name="Gearin G."/>
            <person name="Goldberg J."/>
            <person name="Griggs A."/>
            <person name="Gujja S."/>
            <person name="Heiman D."/>
            <person name="Howarth C."/>
            <person name="Larson L."/>
            <person name="Lui A."/>
            <person name="MacDonald P.J.P."/>
            <person name="Montmayeur A."/>
            <person name="Murphy C."/>
            <person name="Neiman D."/>
            <person name="Pearson M."/>
            <person name="Priest M."/>
            <person name="Roberts A."/>
            <person name="Saif S."/>
            <person name="Shea T."/>
            <person name="Shenoy N."/>
            <person name="Sisk P."/>
            <person name="Stolte C."/>
            <person name="Sykes S."/>
            <person name="Wortman J."/>
            <person name="Nusbaum C."/>
            <person name="Birren B."/>
        </authorList>
    </citation>
    <scope>NUCLEOTIDE SEQUENCE [LARGE SCALE GENOMIC DNA]</scope>
    <source>
        <strain evidence="1">HDV247</strain>
    </source>
</reference>
<accession>W9NZJ8</accession>
<name>W9NZJ8_FUSOX</name>
<dbReference type="AlphaFoldDB" id="W9NZJ8"/>
<dbReference type="EMBL" id="JH650974">
    <property type="protein sequence ID" value="EXA38238.1"/>
    <property type="molecule type" value="Genomic_DNA"/>
</dbReference>
<gene>
    <name evidence="1" type="ORF">FOVG_10199</name>
</gene>
<dbReference type="Proteomes" id="UP000030751">
    <property type="component" value="Unassembled WGS sequence"/>
</dbReference>
<sequence>MQVRSSSVKVQNLVSAFAGVPALASIAKEWDKKSSRLEFSGCSVALSLYCVCCH</sequence>
<reference evidence="1" key="2">
    <citation type="submission" date="2012-05" db="EMBL/GenBank/DDBJ databases">
        <title>Annotation of the Genome Sequence of Fusarium oxysporum HDV247.</title>
        <authorList>
            <consortium name="The Broad Institute Genomics Platform"/>
            <person name="Ma L.-J."/>
            <person name="Corby-Kistler H."/>
            <person name="Broz K."/>
            <person name="Gale L.R."/>
            <person name="Jonkers W."/>
            <person name="O'Donnell K."/>
            <person name="Ploetz R."/>
            <person name="Steinberg C."/>
            <person name="Schwartz D.C."/>
            <person name="VanEtten H."/>
            <person name="Zhou S."/>
            <person name="Young S.K."/>
            <person name="Zeng Q."/>
            <person name="Gargeya S."/>
            <person name="Fitzgerald M."/>
            <person name="Abouelleil A."/>
            <person name="Alvarado L."/>
            <person name="Chapman S.B."/>
            <person name="Gainer-Dewar J."/>
            <person name="Goldberg J."/>
            <person name="Griggs A."/>
            <person name="Gujja S."/>
            <person name="Hansen M."/>
            <person name="Howarth C."/>
            <person name="Imamovic A."/>
            <person name="Ireland A."/>
            <person name="Larimer J."/>
            <person name="McCowan C."/>
            <person name="Murphy C."/>
            <person name="Pearson M."/>
            <person name="Poon T.W."/>
            <person name="Priest M."/>
            <person name="Roberts A."/>
            <person name="Saif S."/>
            <person name="Shea T."/>
            <person name="Sykes S."/>
            <person name="Wortman J."/>
            <person name="Nusbaum C."/>
            <person name="Birren B."/>
        </authorList>
    </citation>
    <scope>NUCLEOTIDE SEQUENCE</scope>
    <source>
        <strain evidence="1">HDV247</strain>
    </source>
</reference>